<organism evidence="1 2">
    <name type="scientific">Dactylosporangium maewongense</name>
    <dbReference type="NCBI Taxonomy" id="634393"/>
    <lineage>
        <taxon>Bacteria</taxon>
        <taxon>Bacillati</taxon>
        <taxon>Actinomycetota</taxon>
        <taxon>Actinomycetes</taxon>
        <taxon>Micromonosporales</taxon>
        <taxon>Micromonosporaceae</taxon>
        <taxon>Dactylosporangium</taxon>
    </lineage>
</organism>
<sequence>MAEQQSNQRGDYVDERGVLITAEGRRRMRAKLDELANRWTPAQRAERRAALGAQIDGAIDARRAEREADPVAFWRARGEEAAREVVQQERYLPAEALEPYRAAFDDALREERVQGGRAGQ</sequence>
<reference evidence="2" key="1">
    <citation type="journal article" date="2019" name="Int. J. Syst. Evol. Microbiol.">
        <title>The Global Catalogue of Microorganisms (GCM) 10K type strain sequencing project: providing services to taxonomists for standard genome sequencing and annotation.</title>
        <authorList>
            <consortium name="The Broad Institute Genomics Platform"/>
            <consortium name="The Broad Institute Genome Sequencing Center for Infectious Disease"/>
            <person name="Wu L."/>
            <person name="Ma J."/>
        </authorList>
    </citation>
    <scope>NUCLEOTIDE SEQUENCE [LARGE SCALE GENOMIC DNA]</scope>
    <source>
        <strain evidence="2">JCM 15933</strain>
    </source>
</reference>
<dbReference type="RefSeq" id="WP_344509329.1">
    <property type="nucleotide sequence ID" value="NZ_BAAAQD010000021.1"/>
</dbReference>
<protein>
    <submittedName>
        <fullName evidence="1">Uncharacterized protein</fullName>
    </submittedName>
</protein>
<evidence type="ECO:0000313" key="2">
    <source>
        <dbReference type="Proteomes" id="UP001501470"/>
    </source>
</evidence>
<gene>
    <name evidence="1" type="ORF">GCM10009827_084210</name>
</gene>
<proteinExistence type="predicted"/>
<accession>A0ABP4MVC5</accession>
<name>A0ABP4MVC5_9ACTN</name>
<evidence type="ECO:0000313" key="1">
    <source>
        <dbReference type="EMBL" id="GAA1550705.1"/>
    </source>
</evidence>
<keyword evidence="2" id="KW-1185">Reference proteome</keyword>
<comment type="caution">
    <text evidence="1">The sequence shown here is derived from an EMBL/GenBank/DDBJ whole genome shotgun (WGS) entry which is preliminary data.</text>
</comment>
<dbReference type="Proteomes" id="UP001501470">
    <property type="component" value="Unassembled WGS sequence"/>
</dbReference>
<dbReference type="EMBL" id="BAAAQD010000021">
    <property type="protein sequence ID" value="GAA1550705.1"/>
    <property type="molecule type" value="Genomic_DNA"/>
</dbReference>